<keyword evidence="6" id="KW-0680">Restriction system</keyword>
<keyword evidence="4 11" id="KW-0808">Transferase</keyword>
<gene>
    <name evidence="11" type="primary">hsdM_2</name>
    <name evidence="11" type="ORF">SCABRO_02364</name>
</gene>
<dbReference type="eggNOG" id="COG0286">
    <property type="taxonomic scope" value="Bacteria"/>
</dbReference>
<accession>A0A0B0EFM2</accession>
<organism evidence="11 12">
    <name type="scientific">Candidatus Scalindua brodae</name>
    <dbReference type="NCBI Taxonomy" id="237368"/>
    <lineage>
        <taxon>Bacteria</taxon>
        <taxon>Pseudomonadati</taxon>
        <taxon>Planctomycetota</taxon>
        <taxon>Candidatus Brocadiia</taxon>
        <taxon>Candidatus Brocadiales</taxon>
        <taxon>Candidatus Scalinduaceae</taxon>
        <taxon>Candidatus Scalindua</taxon>
    </lineage>
</organism>
<dbReference type="InterPro" id="IPR002052">
    <property type="entry name" value="DNA_methylase_N6_adenine_CS"/>
</dbReference>
<evidence type="ECO:0000256" key="4">
    <source>
        <dbReference type="ARBA" id="ARBA00022679"/>
    </source>
</evidence>
<evidence type="ECO:0000313" key="11">
    <source>
        <dbReference type="EMBL" id="KHE91897.1"/>
    </source>
</evidence>
<feature type="domain" description="DNA methylase adenine-specific" evidence="9">
    <location>
        <begin position="158"/>
        <end position="510"/>
    </location>
</feature>
<dbReference type="AlphaFoldDB" id="A0A0B0EFM2"/>
<dbReference type="PATRIC" id="fig|237368.3.peg.2551"/>
<dbReference type="PROSITE" id="PS00092">
    <property type="entry name" value="N6_MTASE"/>
    <property type="match status" value="1"/>
</dbReference>
<evidence type="ECO:0000313" key="12">
    <source>
        <dbReference type="Proteomes" id="UP000030652"/>
    </source>
</evidence>
<dbReference type="Gene3D" id="3.40.50.150">
    <property type="entry name" value="Vaccinia Virus protein VP39"/>
    <property type="match status" value="1"/>
</dbReference>
<dbReference type="REBASE" id="103262">
    <property type="entry name" value="M.SbrRU1ORF2364P"/>
</dbReference>
<protein>
    <recommendedName>
        <fullName evidence="2">site-specific DNA-methyltransferase (adenine-specific)</fullName>
        <ecNumber evidence="2">2.1.1.72</ecNumber>
    </recommendedName>
</protein>
<evidence type="ECO:0000256" key="3">
    <source>
        <dbReference type="ARBA" id="ARBA00022603"/>
    </source>
</evidence>
<dbReference type="GO" id="GO:0009007">
    <property type="term" value="F:site-specific DNA-methyltransferase (adenine-specific) activity"/>
    <property type="evidence" value="ECO:0007669"/>
    <property type="project" value="UniProtKB-EC"/>
</dbReference>
<dbReference type="Gene3D" id="1.20.1260.30">
    <property type="match status" value="1"/>
</dbReference>
<dbReference type="InterPro" id="IPR022749">
    <property type="entry name" value="D12N6_MeTrfase_N"/>
</dbReference>
<dbReference type="InterPro" id="IPR003356">
    <property type="entry name" value="DNA_methylase_A-5"/>
</dbReference>
<evidence type="ECO:0000256" key="8">
    <source>
        <dbReference type="SAM" id="MobiDB-lite"/>
    </source>
</evidence>
<dbReference type="PANTHER" id="PTHR42933:SF3">
    <property type="entry name" value="TYPE I RESTRICTION ENZYME MJAVIII METHYLASE SUBUNIT"/>
    <property type="match status" value="1"/>
</dbReference>
<feature type="compositionally biased region" description="Basic and acidic residues" evidence="8">
    <location>
        <begin position="451"/>
        <end position="481"/>
    </location>
</feature>
<dbReference type="InterPro" id="IPR029063">
    <property type="entry name" value="SAM-dependent_MTases_sf"/>
</dbReference>
<dbReference type="EC" id="2.1.1.72" evidence="2"/>
<evidence type="ECO:0000259" key="10">
    <source>
        <dbReference type="Pfam" id="PF12161"/>
    </source>
</evidence>
<dbReference type="Proteomes" id="UP000030652">
    <property type="component" value="Unassembled WGS sequence"/>
</dbReference>
<sequence length="545" mass="61956">MLTPKMKSLINQLWDNFWSGGIANPLTAIEQISYLLFMRRLDEMDSKLKKDAEWTGGKYTSLFDGIFQSAHTNKKIDKQTLRWSHFKQLEGGEMLTHVQTEVFPFIKQVNGEESVFAKYMADAVFIIPKPSLLVEAVTIIDALYAEIEKQTQSGQTFQDTQGDMYEFLLSEISQSGKNGQFRTPRHIIKLMCELVSPKIGETIGDPACGTGGFLLGAYHYILTTHTTKKLITKDEDGFARGFGDKLTDERLWTALREKTFFGYDFDTTMVRIGLMNLLLHGITHPNIERVDTLSKKYNEDDHFDVILANPPFKGSIDKGDINENLSLKTTKTEILFVNRLINSLKIGGRSAVIVPDGVLFGSSNAHKSLRKMLIEECELQGIVSMPSGVFKPYAGVSTAIIVFVKGGETERVWFYDMQADGYSLDDKRDRIETNDLPDIVVKWKCRGTMHRAQETSRPHVIPDEDPGSRKARTDVIPDSDRESRKKKHFFVPVNEIIENNYDLSINRYKEIDYTPPEYDKPEVILGKIENIEREICNAIHALKDN</sequence>
<dbReference type="InterPro" id="IPR051537">
    <property type="entry name" value="DNA_Adenine_Mtase"/>
</dbReference>
<dbReference type="GO" id="GO:0032259">
    <property type="term" value="P:methylation"/>
    <property type="evidence" value="ECO:0007669"/>
    <property type="project" value="UniProtKB-KW"/>
</dbReference>
<dbReference type="Pfam" id="PF02384">
    <property type="entry name" value="N6_Mtase"/>
    <property type="match status" value="1"/>
</dbReference>
<name>A0A0B0EFM2_9BACT</name>
<keyword evidence="5" id="KW-0949">S-adenosyl-L-methionine</keyword>
<evidence type="ECO:0000259" key="9">
    <source>
        <dbReference type="Pfam" id="PF02384"/>
    </source>
</evidence>
<dbReference type="GO" id="GO:0009307">
    <property type="term" value="P:DNA restriction-modification system"/>
    <property type="evidence" value="ECO:0007669"/>
    <property type="project" value="UniProtKB-KW"/>
</dbReference>
<evidence type="ECO:0000256" key="2">
    <source>
        <dbReference type="ARBA" id="ARBA00011900"/>
    </source>
</evidence>
<proteinExistence type="inferred from homology"/>
<dbReference type="InterPro" id="IPR038333">
    <property type="entry name" value="T1MK-like_N_sf"/>
</dbReference>
<dbReference type="Pfam" id="PF12161">
    <property type="entry name" value="HsdM_N"/>
    <property type="match status" value="1"/>
</dbReference>
<keyword evidence="3 11" id="KW-0489">Methyltransferase</keyword>
<evidence type="ECO:0000256" key="7">
    <source>
        <dbReference type="ARBA" id="ARBA00047942"/>
    </source>
</evidence>
<evidence type="ECO:0000256" key="6">
    <source>
        <dbReference type="ARBA" id="ARBA00022747"/>
    </source>
</evidence>
<feature type="region of interest" description="Disordered" evidence="8">
    <location>
        <begin position="450"/>
        <end position="481"/>
    </location>
</feature>
<dbReference type="SUPFAM" id="SSF53335">
    <property type="entry name" value="S-adenosyl-L-methionine-dependent methyltransferases"/>
    <property type="match status" value="1"/>
</dbReference>
<dbReference type="EMBL" id="JRYO01000164">
    <property type="protein sequence ID" value="KHE91897.1"/>
    <property type="molecule type" value="Genomic_DNA"/>
</dbReference>
<comment type="similarity">
    <text evidence="1">Belongs to the N(4)/N(6)-methyltransferase family.</text>
</comment>
<dbReference type="GO" id="GO:0003677">
    <property type="term" value="F:DNA binding"/>
    <property type="evidence" value="ECO:0007669"/>
    <property type="project" value="InterPro"/>
</dbReference>
<evidence type="ECO:0000256" key="5">
    <source>
        <dbReference type="ARBA" id="ARBA00022691"/>
    </source>
</evidence>
<feature type="domain" description="N6 adenine-specific DNA methyltransferase N-terminal" evidence="10">
    <location>
        <begin position="7"/>
        <end position="139"/>
    </location>
</feature>
<dbReference type="GO" id="GO:0008170">
    <property type="term" value="F:N-methyltransferase activity"/>
    <property type="evidence" value="ECO:0007669"/>
    <property type="project" value="InterPro"/>
</dbReference>
<dbReference type="PANTHER" id="PTHR42933">
    <property type="entry name" value="SLR6095 PROTEIN"/>
    <property type="match status" value="1"/>
</dbReference>
<evidence type="ECO:0000256" key="1">
    <source>
        <dbReference type="ARBA" id="ARBA00006594"/>
    </source>
</evidence>
<reference evidence="11 12" key="1">
    <citation type="submission" date="2014-10" db="EMBL/GenBank/DDBJ databases">
        <title>Draft genome of anammox bacterium scalindua brodae, obtained using differential coverage binning of sequence data from two enrichment reactors.</title>
        <authorList>
            <person name="Speth D.R."/>
            <person name="Russ L."/>
            <person name="Kartal B."/>
            <person name="Op den Camp H.J."/>
            <person name="Dutilh B.E."/>
            <person name="Jetten M.S."/>
        </authorList>
    </citation>
    <scope>NUCLEOTIDE SEQUENCE [LARGE SCALE GENOMIC DNA]</scope>
    <source>
        <strain evidence="11">RU1</strain>
    </source>
</reference>
<dbReference type="PRINTS" id="PR00507">
    <property type="entry name" value="N12N6MTFRASE"/>
</dbReference>
<comment type="caution">
    <text evidence="11">The sequence shown here is derived from an EMBL/GenBank/DDBJ whole genome shotgun (WGS) entry which is preliminary data.</text>
</comment>
<comment type="catalytic activity">
    <reaction evidence="7">
        <text>a 2'-deoxyadenosine in DNA + S-adenosyl-L-methionine = an N(6)-methyl-2'-deoxyadenosine in DNA + S-adenosyl-L-homocysteine + H(+)</text>
        <dbReference type="Rhea" id="RHEA:15197"/>
        <dbReference type="Rhea" id="RHEA-COMP:12418"/>
        <dbReference type="Rhea" id="RHEA-COMP:12419"/>
        <dbReference type="ChEBI" id="CHEBI:15378"/>
        <dbReference type="ChEBI" id="CHEBI:57856"/>
        <dbReference type="ChEBI" id="CHEBI:59789"/>
        <dbReference type="ChEBI" id="CHEBI:90615"/>
        <dbReference type="ChEBI" id="CHEBI:90616"/>
        <dbReference type="EC" id="2.1.1.72"/>
    </reaction>
</comment>